<organism evidence="1 2">
    <name type="scientific">Avena sativa</name>
    <name type="common">Oat</name>
    <dbReference type="NCBI Taxonomy" id="4498"/>
    <lineage>
        <taxon>Eukaryota</taxon>
        <taxon>Viridiplantae</taxon>
        <taxon>Streptophyta</taxon>
        <taxon>Embryophyta</taxon>
        <taxon>Tracheophyta</taxon>
        <taxon>Spermatophyta</taxon>
        <taxon>Magnoliopsida</taxon>
        <taxon>Liliopsida</taxon>
        <taxon>Poales</taxon>
        <taxon>Poaceae</taxon>
        <taxon>BOP clade</taxon>
        <taxon>Pooideae</taxon>
        <taxon>Poodae</taxon>
        <taxon>Poeae</taxon>
        <taxon>Poeae Chloroplast Group 1 (Aveneae type)</taxon>
        <taxon>Aveninae</taxon>
        <taxon>Avena</taxon>
    </lineage>
</organism>
<reference evidence="1" key="2">
    <citation type="submission" date="2025-09" db="UniProtKB">
        <authorList>
            <consortium name="EnsemblPlants"/>
        </authorList>
    </citation>
    <scope>IDENTIFICATION</scope>
</reference>
<dbReference type="EnsemblPlants" id="AVESA.00010b.r2.5AG0802240.1">
    <property type="protein sequence ID" value="AVESA.00010b.r2.5AG0802240.1.CDS"/>
    <property type="gene ID" value="AVESA.00010b.r2.5AG0802240"/>
</dbReference>
<reference evidence="1" key="1">
    <citation type="submission" date="2021-05" db="EMBL/GenBank/DDBJ databases">
        <authorList>
            <person name="Scholz U."/>
            <person name="Mascher M."/>
            <person name="Fiebig A."/>
        </authorList>
    </citation>
    <scope>NUCLEOTIDE SEQUENCE [LARGE SCALE GENOMIC DNA]</scope>
</reference>
<sequence>MVDLVAKCGNLFKYWVLLIPLVLHGATVVMVVLAYIFASRHMKEDTSSAVASSMYMSVGHITTGMQDILEAKHSAFVVAGTLEIGSNRTNLPYVREKLFMAFAMQPHVAEMSYAGVDGSSFTYYRGEDGQPRTMFTSPRGKWYTQAADPATGRPVGRRPAAAPRPSNLPNAARALADAKSGSPAALGAGWAHPSVQMVVFSAPVGDAGVVSAGVPVDDVLAIAAGRAAAAAGFRDLDAYYSITDTKRGASTGYKPLVAGSDDAKEETEVLFSDIQCTASTIDAPKLEIHDVRIGSHHQGEYKVACTTFDLSGGVNLGLRLVWHETAMFRERMWVAVVCLVCSLAAVAAVACLFMARSLRRAGGREAALQADLVKQKEALQQAERKSMNKSNAVASASHDIRSSLAAVVGLIEVSRPEALSNPNLTYYLDQMEVGTKKLFDILNTILDMGKVESGKMQLEEVEFSMADVLEESMDMANVVGMSKGVEVVWDPCDFSVLQCGAVIGDSKRFKQILDNLLGNAIKFTQDGHVVLRAWANRPVARTSMISTPSRFAPRWRPSRFCEWLIGAKEDPAEQNARRSLQNDPNSVEFYFEVVDTGVGIPKEKRESVFENYVQVKEGHGGTGLGLGIVQSFVRLMGGEISIKDKEPGEEGTCFGFNVLLKTSESLEAEEDTERTGPSLFREPGCFKGAHCVLLVHGDETRRILQTWMEVVGMKVWPVPRAELLGPTIEKARAAAGASPSRPASISSSQGGSGGDLDGASDRCFSSKEMVTQVLRNGSGNHVGHLHPFGLLVVVDLSDGSINEIIREAARLTKIKHQVPCKVACITDLKTSSDDMRRFKEATSCDLDLRKPIHGSRLWKLLQSMKDLQASPFQQQHPYQVGITITELPETGQTTTAASSEITCAAAATQELPRLVEDKPLEGMRVLLVEDTMVLQTIQKKMLSILGAAVEIAGDGTQALAMFTKALETAAASAGATSEGGQADAVALPYDVIFMDCQMPVMDGYEATKRIREEESRHRIHTPIIALTAHSEEQELQKTIQAGMDLHLTKPIQKKKIVEAVHQVCNKDKN</sequence>
<name>A0ACD5XNQ3_AVESA</name>
<proteinExistence type="predicted"/>
<evidence type="ECO:0000313" key="1">
    <source>
        <dbReference type="EnsemblPlants" id="AVESA.00010b.r2.5AG0802240.1.CDS"/>
    </source>
</evidence>
<accession>A0ACD5XNQ3</accession>
<evidence type="ECO:0000313" key="2">
    <source>
        <dbReference type="Proteomes" id="UP001732700"/>
    </source>
</evidence>
<dbReference type="Proteomes" id="UP001732700">
    <property type="component" value="Chromosome 5A"/>
</dbReference>
<keyword evidence="2" id="KW-1185">Reference proteome</keyword>
<protein>
    <submittedName>
        <fullName evidence="1">Uncharacterized protein</fullName>
    </submittedName>
</protein>